<dbReference type="EMBL" id="KB294550">
    <property type="protein sequence ID" value="ELU14380.1"/>
    <property type="molecule type" value="Genomic_DNA"/>
</dbReference>
<dbReference type="HOGENOM" id="CLU_1166785_0_0_1"/>
<dbReference type="Proteomes" id="UP000014760">
    <property type="component" value="Unassembled WGS sequence"/>
</dbReference>
<accession>R7VFC8</accession>
<evidence type="ECO:0000313" key="2">
    <source>
        <dbReference type="EMBL" id="ELU14380.1"/>
    </source>
</evidence>
<reference evidence="2 4" key="2">
    <citation type="journal article" date="2013" name="Nature">
        <title>Insights into bilaterian evolution from three spiralian genomes.</title>
        <authorList>
            <person name="Simakov O."/>
            <person name="Marletaz F."/>
            <person name="Cho S.J."/>
            <person name="Edsinger-Gonzales E."/>
            <person name="Havlak P."/>
            <person name="Hellsten U."/>
            <person name="Kuo D.H."/>
            <person name="Larsson T."/>
            <person name="Lv J."/>
            <person name="Arendt D."/>
            <person name="Savage R."/>
            <person name="Osoegawa K."/>
            <person name="de Jong P."/>
            <person name="Grimwood J."/>
            <person name="Chapman J.A."/>
            <person name="Shapiro H."/>
            <person name="Aerts A."/>
            <person name="Otillar R.P."/>
            <person name="Terry A.Y."/>
            <person name="Boore J.L."/>
            <person name="Grigoriev I.V."/>
            <person name="Lindberg D.R."/>
            <person name="Seaver E.C."/>
            <person name="Weisblat D.A."/>
            <person name="Putnam N.H."/>
            <person name="Rokhsar D.S."/>
        </authorList>
    </citation>
    <scope>NUCLEOTIDE SEQUENCE</scope>
    <source>
        <strain evidence="2 4">I ESC-2004</strain>
    </source>
</reference>
<reference evidence="3" key="3">
    <citation type="submission" date="2015-06" db="UniProtKB">
        <authorList>
            <consortium name="EnsemblMetazoa"/>
        </authorList>
    </citation>
    <scope>IDENTIFICATION</scope>
</reference>
<dbReference type="EMBL" id="AMQN01004864">
    <property type="status" value="NOT_ANNOTATED_CDS"/>
    <property type="molecule type" value="Genomic_DNA"/>
</dbReference>
<name>R7VFC8_CAPTE</name>
<evidence type="ECO:0000313" key="3">
    <source>
        <dbReference type="EnsemblMetazoa" id="CapteP204307"/>
    </source>
</evidence>
<proteinExistence type="predicted"/>
<organism evidence="2">
    <name type="scientific">Capitella teleta</name>
    <name type="common">Polychaete worm</name>
    <dbReference type="NCBI Taxonomy" id="283909"/>
    <lineage>
        <taxon>Eukaryota</taxon>
        <taxon>Metazoa</taxon>
        <taxon>Spiralia</taxon>
        <taxon>Lophotrochozoa</taxon>
        <taxon>Annelida</taxon>
        <taxon>Polychaeta</taxon>
        <taxon>Sedentaria</taxon>
        <taxon>Scolecida</taxon>
        <taxon>Capitellidae</taxon>
        <taxon>Capitella</taxon>
    </lineage>
</organism>
<protein>
    <submittedName>
        <fullName evidence="2 3">Uncharacterized protein</fullName>
    </submittedName>
</protein>
<feature type="compositionally biased region" description="Basic and acidic residues" evidence="1">
    <location>
        <begin position="110"/>
        <end position="131"/>
    </location>
</feature>
<feature type="region of interest" description="Disordered" evidence="1">
    <location>
        <begin position="108"/>
        <end position="131"/>
    </location>
</feature>
<keyword evidence="4" id="KW-1185">Reference proteome</keyword>
<reference evidence="4" key="1">
    <citation type="submission" date="2012-12" db="EMBL/GenBank/DDBJ databases">
        <authorList>
            <person name="Hellsten U."/>
            <person name="Grimwood J."/>
            <person name="Chapman J.A."/>
            <person name="Shapiro H."/>
            <person name="Aerts A."/>
            <person name="Otillar R.P."/>
            <person name="Terry A.Y."/>
            <person name="Boore J.L."/>
            <person name="Simakov O."/>
            <person name="Marletaz F."/>
            <person name="Cho S.-J."/>
            <person name="Edsinger-Gonzales E."/>
            <person name="Havlak P."/>
            <person name="Kuo D.-H."/>
            <person name="Larsson T."/>
            <person name="Lv J."/>
            <person name="Arendt D."/>
            <person name="Savage R."/>
            <person name="Osoegawa K."/>
            <person name="de Jong P."/>
            <person name="Lindberg D.R."/>
            <person name="Seaver E.C."/>
            <person name="Weisblat D.A."/>
            <person name="Putnam N.H."/>
            <person name="Grigoriev I.V."/>
            <person name="Rokhsar D.S."/>
        </authorList>
    </citation>
    <scope>NUCLEOTIDE SEQUENCE</scope>
    <source>
        <strain evidence="4">I ESC-2004</strain>
    </source>
</reference>
<evidence type="ECO:0000313" key="4">
    <source>
        <dbReference type="Proteomes" id="UP000014760"/>
    </source>
</evidence>
<gene>
    <name evidence="2" type="ORF">CAPTEDRAFT_204307</name>
</gene>
<evidence type="ECO:0000256" key="1">
    <source>
        <dbReference type="SAM" id="MobiDB-lite"/>
    </source>
</evidence>
<dbReference type="EnsemblMetazoa" id="CapteT204307">
    <property type="protein sequence ID" value="CapteP204307"/>
    <property type="gene ID" value="CapteG204307"/>
</dbReference>
<sequence length="238" mass="27867">MYPTKQDTTRPTQNTMEDIKNSGLEIRATKIPNSRCLPKIQKNKRMKISRSLDSVLLPRTHPPHIMETNNGRTVYTLSLSESTDFNDLQRPPTEQPKVLYEYLEPIFSGDTHESRPHSMDATESKNERRKHTEELLRRAVAKLRDVEEKYNEKQIYQFQQHKHCKRRKKLQFPTTGLESIPEVGSPVDGDNEIQNGRCNTFQTGEGHVRRKPNRNSRKPKAKRFLELPPIVPMKHREF</sequence>
<dbReference type="AlphaFoldDB" id="R7VFC8"/>